<evidence type="ECO:0000256" key="1">
    <source>
        <dbReference type="ARBA" id="ARBA00004123"/>
    </source>
</evidence>
<comment type="caution">
    <text evidence="7">The sequence shown here is derived from an EMBL/GenBank/DDBJ whole genome shotgun (WGS) entry which is preliminary data.</text>
</comment>
<proteinExistence type="inferred from homology"/>
<dbReference type="Proteomes" id="UP001357485">
    <property type="component" value="Unassembled WGS sequence"/>
</dbReference>
<evidence type="ECO:0000256" key="6">
    <source>
        <dbReference type="ARBA" id="ARBA00023242"/>
    </source>
</evidence>
<gene>
    <name evidence="7" type="ORF">LTR16_001192</name>
</gene>
<evidence type="ECO:0000256" key="2">
    <source>
        <dbReference type="ARBA" id="ARBA00004496"/>
    </source>
</evidence>
<keyword evidence="5" id="KW-0963">Cytoplasm</keyword>
<comment type="similarity">
    <text evidence="3">Belongs to the HRI1 family.</text>
</comment>
<dbReference type="EMBL" id="JAVRRA010024673">
    <property type="protein sequence ID" value="KAK5130920.1"/>
    <property type="molecule type" value="Genomic_DNA"/>
</dbReference>
<protein>
    <recommendedName>
        <fullName evidence="4">Protein HRI1</fullName>
    </recommendedName>
</protein>
<organism evidence="7 8">
    <name type="scientific">Cryomyces antarcticus</name>
    <dbReference type="NCBI Taxonomy" id="329879"/>
    <lineage>
        <taxon>Eukaryota</taxon>
        <taxon>Fungi</taxon>
        <taxon>Dikarya</taxon>
        <taxon>Ascomycota</taxon>
        <taxon>Pezizomycotina</taxon>
        <taxon>Dothideomycetes</taxon>
        <taxon>Dothideomycetes incertae sedis</taxon>
        <taxon>Cryomyces</taxon>
    </lineage>
</organism>
<reference evidence="7 8" key="1">
    <citation type="submission" date="2023-08" db="EMBL/GenBank/DDBJ databases">
        <title>Black Yeasts Isolated from many extreme environments.</title>
        <authorList>
            <person name="Coleine C."/>
            <person name="Stajich J.E."/>
            <person name="Selbmann L."/>
        </authorList>
    </citation>
    <scope>NUCLEOTIDE SEQUENCE [LARGE SCALE GENOMIC DNA]</scope>
    <source>
        <strain evidence="7 8">CCFEE 536</strain>
    </source>
</reference>
<dbReference type="Pfam" id="PF16815">
    <property type="entry name" value="HRI1"/>
    <property type="match status" value="1"/>
</dbReference>
<dbReference type="CDD" id="cd11692">
    <property type="entry name" value="HRI1_N_like"/>
    <property type="match status" value="1"/>
</dbReference>
<comment type="subcellular location">
    <subcellularLocation>
        <location evidence="2">Cytoplasm</location>
    </subcellularLocation>
    <subcellularLocation>
        <location evidence="1">Nucleus</location>
    </subcellularLocation>
</comment>
<dbReference type="InterPro" id="IPR043047">
    <property type="entry name" value="Hri1_N_sf"/>
</dbReference>
<dbReference type="InterPro" id="IPR031818">
    <property type="entry name" value="Hri1"/>
</dbReference>
<accession>A0ABR0KV53</accession>
<keyword evidence="8" id="KW-1185">Reference proteome</keyword>
<evidence type="ECO:0000256" key="3">
    <source>
        <dbReference type="ARBA" id="ARBA00005229"/>
    </source>
</evidence>
<dbReference type="Gene3D" id="2.40.128.320">
    <property type="entry name" value="Protein HRI1, N-terminal domain"/>
    <property type="match status" value="1"/>
</dbReference>
<evidence type="ECO:0000256" key="5">
    <source>
        <dbReference type="ARBA" id="ARBA00022490"/>
    </source>
</evidence>
<evidence type="ECO:0000313" key="8">
    <source>
        <dbReference type="Proteomes" id="UP001357485"/>
    </source>
</evidence>
<evidence type="ECO:0000256" key="4">
    <source>
        <dbReference type="ARBA" id="ARBA00017063"/>
    </source>
</evidence>
<keyword evidence="6" id="KW-0539">Nucleus</keyword>
<evidence type="ECO:0000313" key="7">
    <source>
        <dbReference type="EMBL" id="KAK5130920.1"/>
    </source>
</evidence>
<dbReference type="InterPro" id="IPR038744">
    <property type="entry name" value="Hri1_N"/>
</dbReference>
<sequence length="249" mass="28050">MDSKLTVGQNNEPASEPTSTLVLTTGESRYIDIRIFRSREGEPDLPNEGGPLDRLEWAFAGVSHSELKEGGNENIRAAHCVWQHWVDSRTLLDEPPLEDKGDLYQQPDGTTLEVGAMVNPRTGLMTQYQELWEEPLVECTGNDKKRLCICLTVDNPSLHTRGVVVRVGQWCEGIIRVGDEVSIERWKWVPKGQKIIAEGTTAEGDWERQAKIGRIFLPCALTFVKERVEVGNTVEVGGLTWDAMEKYEW</sequence>
<dbReference type="CDD" id="cd11693">
    <property type="entry name" value="HRI1_C_like"/>
    <property type="match status" value="1"/>
</dbReference>
<name>A0ABR0KV53_9PEZI</name>